<evidence type="ECO:0000256" key="1">
    <source>
        <dbReference type="ARBA" id="ARBA00022598"/>
    </source>
</evidence>
<dbReference type="Pfam" id="PF02875">
    <property type="entry name" value="Mur_ligase_C"/>
    <property type="match status" value="1"/>
</dbReference>
<dbReference type="Proteomes" id="UP000177325">
    <property type="component" value="Unassembled WGS sequence"/>
</dbReference>
<dbReference type="InterPro" id="IPR051046">
    <property type="entry name" value="MurCDEF_CellWall_CoF430Synth"/>
</dbReference>
<dbReference type="SUPFAM" id="SSF53244">
    <property type="entry name" value="MurD-like peptide ligases, peptide-binding domain"/>
    <property type="match status" value="1"/>
</dbReference>
<evidence type="ECO:0000256" key="2">
    <source>
        <dbReference type="ARBA" id="ARBA00022741"/>
    </source>
</evidence>
<dbReference type="STRING" id="1798525.A3G90_03995"/>
<keyword evidence="2" id="KW-0547">Nucleotide-binding</keyword>
<dbReference type="PANTHER" id="PTHR43024">
    <property type="entry name" value="UDP-N-ACETYLMURAMOYL-TRIPEPTIDE--D-ALANYL-D-ALANINE LIGASE"/>
    <property type="match status" value="1"/>
</dbReference>
<comment type="caution">
    <text evidence="5">The sequence shown here is derived from an EMBL/GenBank/DDBJ whole genome shotgun (WGS) entry which is preliminary data.</text>
</comment>
<dbReference type="GO" id="GO:0016881">
    <property type="term" value="F:acid-amino acid ligase activity"/>
    <property type="evidence" value="ECO:0007669"/>
    <property type="project" value="InterPro"/>
</dbReference>
<evidence type="ECO:0000259" key="4">
    <source>
        <dbReference type="PROSITE" id="PS50106"/>
    </source>
</evidence>
<dbReference type="EMBL" id="MFMM01000001">
    <property type="protein sequence ID" value="OGG85190.1"/>
    <property type="molecule type" value="Genomic_DNA"/>
</dbReference>
<dbReference type="InterPro" id="IPR004101">
    <property type="entry name" value="Mur_ligase_C"/>
</dbReference>
<gene>
    <name evidence="5" type="ORF">A3G90_03995</name>
</gene>
<dbReference type="Pfam" id="PF08245">
    <property type="entry name" value="Mur_ligase_M"/>
    <property type="match status" value="1"/>
</dbReference>
<dbReference type="GO" id="GO:0005524">
    <property type="term" value="F:ATP binding"/>
    <property type="evidence" value="ECO:0007669"/>
    <property type="project" value="UniProtKB-KW"/>
</dbReference>
<accession>A0A1F6FH55</accession>
<protein>
    <recommendedName>
        <fullName evidence="4">PDZ domain-containing protein</fullName>
    </recommendedName>
</protein>
<evidence type="ECO:0000313" key="6">
    <source>
        <dbReference type="Proteomes" id="UP000177325"/>
    </source>
</evidence>
<dbReference type="AlphaFoldDB" id="A0A1F6FH55"/>
<evidence type="ECO:0000313" key="5">
    <source>
        <dbReference type="EMBL" id="OGG85190.1"/>
    </source>
</evidence>
<proteinExistence type="predicted"/>
<dbReference type="InterPro" id="IPR013221">
    <property type="entry name" value="Mur_ligase_cen"/>
</dbReference>
<organism evidence="5 6">
    <name type="scientific">Candidatus Kaiserbacteria bacterium RIFCSPLOWO2_12_FULL_45_26</name>
    <dbReference type="NCBI Taxonomy" id="1798525"/>
    <lineage>
        <taxon>Bacteria</taxon>
        <taxon>Candidatus Kaiseribacteriota</taxon>
    </lineage>
</organism>
<name>A0A1F6FH55_9BACT</name>
<dbReference type="SUPFAM" id="SSF53623">
    <property type="entry name" value="MurD-like peptide ligases, catalytic domain"/>
    <property type="match status" value="1"/>
</dbReference>
<dbReference type="InterPro" id="IPR001478">
    <property type="entry name" value="PDZ"/>
</dbReference>
<dbReference type="PROSITE" id="PS50106">
    <property type="entry name" value="PDZ"/>
    <property type="match status" value="1"/>
</dbReference>
<keyword evidence="1" id="KW-0436">Ligase</keyword>
<sequence length="429" mass="47176">MKNLFKNFVVSVLTFESKVLLKRHKPTIIAVTGSVGKTSMKDAIYSILKHHHSARKSEKSFNSDIGVSLTVLGLPNAWNNPFLWIKNLLDGLFIAFFSREYPDYLILETGVDRPGDMSKLASWLSPSILVLTRFPDIPVHVEYFATPEAVIKEKMQLANALTPDGVIVYNHDDERIKAELTEVRQQAIGYGRYLPTQFNAAADEVIYNDDVPVGVGFTVGYINESVPVRVNGAIGVPLVYTYTGAMAVAVQCGISLYDAAAALATHQPPSGRMRIIKGLKGSIILDDTYNASPIATEQALATLKEVKHAKRKIAVLGDMLELGKFSAGEHERIGSVVAGVADALFTVGVRSRKTAEGALEFGLDEEFIFQYEEGTKAGKELQAYLQPGDVVLIKGSQGMRMEKVVEEVMANPEEASYTLVRQDTAWQYR</sequence>
<dbReference type="Gene3D" id="3.40.1190.10">
    <property type="entry name" value="Mur-like, catalytic domain"/>
    <property type="match status" value="1"/>
</dbReference>
<evidence type="ECO:0000256" key="3">
    <source>
        <dbReference type="ARBA" id="ARBA00022840"/>
    </source>
</evidence>
<dbReference type="Gene3D" id="3.90.190.20">
    <property type="entry name" value="Mur ligase, C-terminal domain"/>
    <property type="match status" value="1"/>
</dbReference>
<dbReference type="InterPro" id="IPR036565">
    <property type="entry name" value="Mur-like_cat_sf"/>
</dbReference>
<dbReference type="InterPro" id="IPR036615">
    <property type="entry name" value="Mur_ligase_C_dom_sf"/>
</dbReference>
<feature type="domain" description="PDZ" evidence="4">
    <location>
        <begin position="348"/>
        <end position="423"/>
    </location>
</feature>
<dbReference type="PANTHER" id="PTHR43024:SF1">
    <property type="entry name" value="UDP-N-ACETYLMURAMOYL-TRIPEPTIDE--D-ALANYL-D-ALANINE LIGASE"/>
    <property type="match status" value="1"/>
</dbReference>
<keyword evidence="3" id="KW-0067">ATP-binding</keyword>
<reference evidence="5 6" key="1">
    <citation type="journal article" date="2016" name="Nat. Commun.">
        <title>Thousands of microbial genomes shed light on interconnected biogeochemical processes in an aquifer system.</title>
        <authorList>
            <person name="Anantharaman K."/>
            <person name="Brown C.T."/>
            <person name="Hug L.A."/>
            <person name="Sharon I."/>
            <person name="Castelle C.J."/>
            <person name="Probst A.J."/>
            <person name="Thomas B.C."/>
            <person name="Singh A."/>
            <person name="Wilkins M.J."/>
            <person name="Karaoz U."/>
            <person name="Brodie E.L."/>
            <person name="Williams K.H."/>
            <person name="Hubbard S.S."/>
            <person name="Banfield J.F."/>
        </authorList>
    </citation>
    <scope>NUCLEOTIDE SEQUENCE [LARGE SCALE GENOMIC DNA]</scope>
</reference>